<proteinExistence type="predicted"/>
<dbReference type="EMBL" id="JAWDJT010000004">
    <property type="protein sequence ID" value="MDU0370446.1"/>
    <property type="molecule type" value="Genomic_DNA"/>
</dbReference>
<dbReference type="RefSeq" id="WP_315997926.1">
    <property type="nucleotide sequence ID" value="NZ_JAWDJT010000004.1"/>
</dbReference>
<gene>
    <name evidence="1" type="ORF">ROI90_08595</name>
</gene>
<evidence type="ECO:0000313" key="1">
    <source>
        <dbReference type="EMBL" id="MDU0370446.1"/>
    </source>
</evidence>
<keyword evidence="2" id="KW-1185">Reference proteome</keyword>
<reference evidence="1 2" key="1">
    <citation type="submission" date="2023-10" db="EMBL/GenBank/DDBJ databases">
        <title>Hymenobacter endophyticus sp. nov., an isolate from the leaf tissues of wheat.</title>
        <authorList>
            <person name="Dai Y."/>
        </authorList>
    </citation>
    <scope>NUCLEOTIDE SEQUENCE [LARGE SCALE GENOMIC DNA]</scope>
    <source>
        <strain evidence="1 2">ZK17L-C2</strain>
    </source>
</reference>
<dbReference type="Proteomes" id="UP001250698">
    <property type="component" value="Unassembled WGS sequence"/>
</dbReference>
<protein>
    <submittedName>
        <fullName evidence="1">Uncharacterized protein</fullName>
    </submittedName>
</protein>
<sequence>MISDLSMKVELVPVVDISSLVIDWQLAGPRPASNFIHNPLQWEQYQARILQIAGFNDYKRVLPGSHFLTVGDWTLPDLQKLIQAHLHPADEVVAAADSCALFGGGILFLDDTPVVIPQCCGTLADLYRWQALVEPQFQSGYFCMEGHPCPKATRQGSMLRITCHDEDEMFDQPTLLQFSVEIQALAAAISAAERTLTTLCEKVDRLSSSFGVQKLSDHLIRGK</sequence>
<evidence type="ECO:0000313" key="2">
    <source>
        <dbReference type="Proteomes" id="UP001250698"/>
    </source>
</evidence>
<organism evidence="1 2">
    <name type="scientific">Hymenobacter endophyticus</name>
    <dbReference type="NCBI Taxonomy" id="3076335"/>
    <lineage>
        <taxon>Bacteria</taxon>
        <taxon>Pseudomonadati</taxon>
        <taxon>Bacteroidota</taxon>
        <taxon>Cytophagia</taxon>
        <taxon>Cytophagales</taxon>
        <taxon>Hymenobacteraceae</taxon>
        <taxon>Hymenobacter</taxon>
    </lineage>
</organism>
<comment type="caution">
    <text evidence="1">The sequence shown here is derived from an EMBL/GenBank/DDBJ whole genome shotgun (WGS) entry which is preliminary data.</text>
</comment>
<name>A0ABU3TGF6_9BACT</name>
<accession>A0ABU3TGF6</accession>